<dbReference type="KEGG" id="psco:LY89DRAFT_219568"/>
<evidence type="ECO:0000256" key="5">
    <source>
        <dbReference type="SAM" id="MobiDB-lite"/>
    </source>
</evidence>
<feature type="compositionally biased region" description="Basic and acidic residues" evidence="5">
    <location>
        <begin position="177"/>
        <end position="195"/>
    </location>
</feature>
<dbReference type="GO" id="GO:0005730">
    <property type="term" value="C:nucleolus"/>
    <property type="evidence" value="ECO:0007669"/>
    <property type="project" value="UniProtKB-SubCell"/>
</dbReference>
<evidence type="ECO:0000313" key="8">
    <source>
        <dbReference type="Proteomes" id="UP000070700"/>
    </source>
</evidence>
<evidence type="ECO:0000256" key="4">
    <source>
        <dbReference type="PROSITE-ProRule" id="PRU00176"/>
    </source>
</evidence>
<sequence length="373" mass="41376">MAKDTQMKKRKASVPEVDAEKTKIKKVKNASASTEAVKAPAKKRKATEDAAPVKVKKTKTPKPIDEPVEPEAANEESEAPTIKKLNGAKVSAKSKKAVKDVATAAKSKSTAKAPKTVKVESAKPNRKPDTVVESDDDNEEEDSDIDDQTEALLKGFESDGDEDDALNEEGLLEGESVPERKQLSKSEEKKLEKIAESGASDKPGVIYVGRIPHGFFEHEMRAYFNQFGNIIKLRISRNKKTGNSKHYGWIQFESTTVADIVARTMDNYLMFGHLLKVKLIPDEQVPANLFKGANKRFKKVPWNKMEGRKIGQGASEEVWDERIEREEQRRDEKAKKLQAIGYEFEATKVKSAKGVSKNKVAVIEPNIEAASVV</sequence>
<dbReference type="AlphaFoldDB" id="A0A194WVN5"/>
<feature type="compositionally biased region" description="Low complexity" evidence="5">
    <location>
        <begin position="100"/>
        <end position="116"/>
    </location>
</feature>
<dbReference type="InterPro" id="IPR000504">
    <property type="entry name" value="RRM_dom"/>
</dbReference>
<dbReference type="PROSITE" id="PS50102">
    <property type="entry name" value="RRM"/>
    <property type="match status" value="1"/>
</dbReference>
<gene>
    <name evidence="7" type="ORF">LY89DRAFT_219568</name>
</gene>
<dbReference type="PANTHER" id="PTHR46754">
    <property type="entry name" value="MKI67 FHA DOMAIN-INTERACTING NUCLEOLAR PHOSPHOPROTEIN"/>
    <property type="match status" value="1"/>
</dbReference>
<evidence type="ECO:0000256" key="3">
    <source>
        <dbReference type="ARBA" id="ARBA00023242"/>
    </source>
</evidence>
<feature type="region of interest" description="Disordered" evidence="5">
    <location>
        <begin position="1"/>
        <end position="195"/>
    </location>
</feature>
<dbReference type="RefSeq" id="XP_018066380.1">
    <property type="nucleotide sequence ID" value="XM_018205931.1"/>
</dbReference>
<evidence type="ECO:0000256" key="1">
    <source>
        <dbReference type="ARBA" id="ARBA00004604"/>
    </source>
</evidence>
<feature type="compositionally biased region" description="Basic and acidic residues" evidence="5">
    <location>
        <begin position="117"/>
        <end position="130"/>
    </location>
</feature>
<dbReference type="OrthoDB" id="21467at2759"/>
<dbReference type="InterPro" id="IPR012677">
    <property type="entry name" value="Nucleotide-bd_a/b_plait_sf"/>
</dbReference>
<reference evidence="7 8" key="1">
    <citation type="submission" date="2015-10" db="EMBL/GenBank/DDBJ databases">
        <title>Full genome of DAOMC 229536 Phialocephala scopiformis, a fungal endophyte of spruce producing the potent anti-insectan compound rugulosin.</title>
        <authorList>
            <consortium name="DOE Joint Genome Institute"/>
            <person name="Walker A.K."/>
            <person name="Frasz S.L."/>
            <person name="Seifert K.A."/>
            <person name="Miller J.D."/>
            <person name="Mondo S.J."/>
            <person name="Labutti K."/>
            <person name="Lipzen A."/>
            <person name="Dockter R."/>
            <person name="Kennedy M."/>
            <person name="Grigoriev I.V."/>
            <person name="Spatafora J.W."/>
        </authorList>
    </citation>
    <scope>NUCLEOTIDE SEQUENCE [LARGE SCALE GENOMIC DNA]</scope>
    <source>
        <strain evidence="7 8">CBS 120377</strain>
    </source>
</reference>
<feature type="compositionally biased region" description="Acidic residues" evidence="5">
    <location>
        <begin position="66"/>
        <end position="78"/>
    </location>
</feature>
<proteinExistence type="predicted"/>
<dbReference type="FunCoup" id="A0A194WVN5">
    <property type="interactions" value="828"/>
</dbReference>
<name>A0A194WVN5_MOLSC</name>
<protein>
    <submittedName>
        <fullName evidence="7">RNA-binding domain-containing protein</fullName>
    </submittedName>
</protein>
<feature type="domain" description="RRM" evidence="6">
    <location>
        <begin position="204"/>
        <end position="282"/>
    </location>
</feature>
<organism evidence="7 8">
    <name type="scientific">Mollisia scopiformis</name>
    <name type="common">Conifer needle endophyte fungus</name>
    <name type="synonym">Phialocephala scopiformis</name>
    <dbReference type="NCBI Taxonomy" id="149040"/>
    <lineage>
        <taxon>Eukaryota</taxon>
        <taxon>Fungi</taxon>
        <taxon>Dikarya</taxon>
        <taxon>Ascomycota</taxon>
        <taxon>Pezizomycotina</taxon>
        <taxon>Leotiomycetes</taxon>
        <taxon>Helotiales</taxon>
        <taxon>Mollisiaceae</taxon>
        <taxon>Mollisia</taxon>
    </lineage>
</organism>
<feature type="compositionally biased region" description="Acidic residues" evidence="5">
    <location>
        <begin position="132"/>
        <end position="149"/>
    </location>
</feature>
<dbReference type="GO" id="GO:0003723">
    <property type="term" value="F:RNA binding"/>
    <property type="evidence" value="ECO:0007669"/>
    <property type="project" value="UniProtKB-UniRule"/>
</dbReference>
<comment type="subcellular location">
    <subcellularLocation>
        <location evidence="1">Nucleus</location>
        <location evidence="1">Nucleolus</location>
    </subcellularLocation>
</comment>
<dbReference type="EMBL" id="KQ947425">
    <property type="protein sequence ID" value="KUJ12025.1"/>
    <property type="molecule type" value="Genomic_DNA"/>
</dbReference>
<evidence type="ECO:0000313" key="7">
    <source>
        <dbReference type="EMBL" id="KUJ12025.1"/>
    </source>
</evidence>
<keyword evidence="3" id="KW-0539">Nucleus</keyword>
<dbReference type="InParanoid" id="A0A194WVN5"/>
<dbReference type="Pfam" id="PF00076">
    <property type="entry name" value="RRM_1"/>
    <property type="match status" value="1"/>
</dbReference>
<dbReference type="SUPFAM" id="SSF54928">
    <property type="entry name" value="RNA-binding domain, RBD"/>
    <property type="match status" value="1"/>
</dbReference>
<dbReference type="InterPro" id="IPR035979">
    <property type="entry name" value="RBD_domain_sf"/>
</dbReference>
<keyword evidence="2 4" id="KW-0694">RNA-binding</keyword>
<keyword evidence="8" id="KW-1185">Reference proteome</keyword>
<dbReference type="Gene3D" id="3.30.70.330">
    <property type="match status" value="1"/>
</dbReference>
<accession>A0A194WVN5</accession>
<dbReference type="Proteomes" id="UP000070700">
    <property type="component" value="Unassembled WGS sequence"/>
</dbReference>
<feature type="compositionally biased region" description="Acidic residues" evidence="5">
    <location>
        <begin position="158"/>
        <end position="172"/>
    </location>
</feature>
<dbReference type="STRING" id="149040.A0A194WVN5"/>
<dbReference type="GeneID" id="28815657"/>
<dbReference type="SMART" id="SM00360">
    <property type="entry name" value="RRM"/>
    <property type="match status" value="1"/>
</dbReference>
<dbReference type="CDD" id="cd12307">
    <property type="entry name" value="RRM_NIFK_like"/>
    <property type="match status" value="1"/>
</dbReference>
<evidence type="ECO:0000259" key="6">
    <source>
        <dbReference type="PROSITE" id="PS50102"/>
    </source>
</evidence>
<evidence type="ECO:0000256" key="2">
    <source>
        <dbReference type="ARBA" id="ARBA00022884"/>
    </source>
</evidence>